<gene>
    <name evidence="2" type="ORF">IBJ83_02915</name>
</gene>
<evidence type="ECO:0000313" key="2">
    <source>
        <dbReference type="EMBL" id="MBK1468264.1"/>
    </source>
</evidence>
<dbReference type="EMBL" id="JACVDA010000006">
    <property type="protein sequence ID" value="MBK1468264.1"/>
    <property type="molecule type" value="Genomic_DNA"/>
</dbReference>
<evidence type="ECO:0000256" key="1">
    <source>
        <dbReference type="SAM" id="Phobius"/>
    </source>
</evidence>
<keyword evidence="3" id="KW-1185">Reference proteome</keyword>
<keyword evidence="1" id="KW-0472">Membrane</keyword>
<organism evidence="2 3">
    <name type="scientific">Parvimonas parva</name>
    <dbReference type="NCBI Taxonomy" id="2769485"/>
    <lineage>
        <taxon>Bacteria</taxon>
        <taxon>Bacillati</taxon>
        <taxon>Bacillota</taxon>
        <taxon>Tissierellia</taxon>
        <taxon>Tissierellales</taxon>
        <taxon>Peptoniphilaceae</taxon>
        <taxon>Parvimonas</taxon>
    </lineage>
</organism>
<proteinExistence type="predicted"/>
<dbReference type="RefSeq" id="WP_068474040.1">
    <property type="nucleotide sequence ID" value="NZ_JACVDA010000006.1"/>
</dbReference>
<keyword evidence="1" id="KW-1133">Transmembrane helix</keyword>
<name>A0ABS1C836_9FIRM</name>
<accession>A0ABS1C836</accession>
<feature type="transmembrane region" description="Helical" evidence="1">
    <location>
        <begin position="7"/>
        <end position="27"/>
    </location>
</feature>
<reference evidence="2 3" key="1">
    <citation type="submission" date="2020-09" db="EMBL/GenBank/DDBJ databases">
        <title>Parvimonas S3374 sp. nov.</title>
        <authorList>
            <person name="Buhl M."/>
        </authorList>
    </citation>
    <scope>NUCLEOTIDE SEQUENCE [LARGE SCALE GENOMIC DNA]</scope>
    <source>
        <strain evidence="2 3">S3374</strain>
    </source>
</reference>
<keyword evidence="1" id="KW-0812">Transmembrane</keyword>
<evidence type="ECO:0000313" key="3">
    <source>
        <dbReference type="Proteomes" id="UP000823123"/>
    </source>
</evidence>
<dbReference type="InterPro" id="IPR025324">
    <property type="entry name" value="DUF4230"/>
</dbReference>
<comment type="caution">
    <text evidence="2">The sequence shown here is derived from an EMBL/GenBank/DDBJ whole genome shotgun (WGS) entry which is preliminary data.</text>
</comment>
<sequence length="199" mass="22826">MAEFKKRIVSIMLVVLVVLGIVGGYYFTHRDNGKPKITNETVGVQIKELKELSTIQYKYKEVVSREDWNTLFNFKLPFTKSSFIVSYTGILKIGIDLAETKINVDEGSKTIKITLPESKILSNELDFKSLKVYDEKNSIFNPIKVEDYTEFTQGGKENAEKDARESGVFEQSKEVAKKIITEMLNTTKEIKENYKIVFE</sequence>
<dbReference type="Proteomes" id="UP000823123">
    <property type="component" value="Unassembled WGS sequence"/>
</dbReference>
<dbReference type="Pfam" id="PF14014">
    <property type="entry name" value="DUF4230"/>
    <property type="match status" value="1"/>
</dbReference>
<protein>
    <submittedName>
        <fullName evidence="2">DUF4230 domain-containing protein</fullName>
    </submittedName>
</protein>